<evidence type="ECO:0000256" key="4">
    <source>
        <dbReference type="ARBA" id="ARBA00022656"/>
    </source>
</evidence>
<dbReference type="InterPro" id="IPR003995">
    <property type="entry name" value="RTX_toxin_determinant-A"/>
</dbReference>
<evidence type="ECO:0000313" key="10">
    <source>
        <dbReference type="Proteomes" id="UP001597237"/>
    </source>
</evidence>
<keyword evidence="6" id="KW-0843">Virulence</keyword>
<comment type="subcellular location">
    <subcellularLocation>
        <location evidence="1">Membrane</location>
    </subcellularLocation>
    <subcellularLocation>
        <location evidence="2">Secreted</location>
    </subcellularLocation>
</comment>
<sequence>MTDFTITWLTEPRPGMTFAPGVEANTTVTLSENGRYALLTSNGWPGDATSSPDVFLKDLLTGELALVSKTAAGVQSSHAAFGGGVSGDGRYVVFTTSGNTFDPTDANVHEDVYRKDMATGEVVRVSTAFDGAFGSQTTGASTSPLISADGRFVFFTSSAYNIDGGPLDFFQDVFRKDMVTGEVARVSRTADGAYLDGASVLESISSDGRYASFISFSTNLVPGDTNGQTDAFRKDLVTGEVIRISTSQAGVEANGESAGTDLSSDGRYAVFFSGASNLVEGDTNGQHDVFWKDLATGQLRRVSEAADGTQANGASFWASVSADGRYVTFVSDASNLVAGDTNGQRDVFWKDLHTGEILRINVGPGGVQSNALTGAPQTIDGQHIVFWSYASNLAAGDTNERADAFLVTIDRNDPPSALDDTATVAEDATTPNLVPLLLANDADPDAGDDLRILSVDATGALGAVAFDAAAQTLTYSADHDDFDLLGVFGNPDTAADTFSYTLVDSAGNTSTAAVAMVITAAGDGVFVSGRVGNETLSGGAGEDTVLGLGGADVLFGAGGADSLDGGSGADTLDGGAGHDRLRGDSGNDRLLGQGGRDTLVGDGGNDSLAGGDGADRLEGGAGNDRLEGGAGDDTLLGGGGIDAFVFGPGGADEIDLVADFGREDRIHLAGGPGLSGADTTADVTGDGVADTVLTLTTGQTVVLSGFTAWSDGLLA</sequence>
<dbReference type="InterPro" id="IPR018511">
    <property type="entry name" value="Hemolysin-typ_Ca-bd_CS"/>
</dbReference>
<keyword evidence="7" id="KW-0472">Membrane</keyword>
<dbReference type="Gene3D" id="2.150.10.10">
    <property type="entry name" value="Serralysin-like metalloprotease, C-terminal"/>
    <property type="match status" value="2"/>
</dbReference>
<evidence type="ECO:0000313" key="9">
    <source>
        <dbReference type="EMBL" id="MFD1785533.1"/>
    </source>
</evidence>
<evidence type="ECO:0000256" key="3">
    <source>
        <dbReference type="ARBA" id="ARBA00022525"/>
    </source>
</evidence>
<dbReference type="InterPro" id="IPR050557">
    <property type="entry name" value="RTX_toxin/Mannuronan_C5-epim"/>
</dbReference>
<dbReference type="RefSeq" id="WP_377281593.1">
    <property type="nucleotide sequence ID" value="NZ_JBHRSI010000004.1"/>
</dbReference>
<dbReference type="Gene3D" id="2.120.10.30">
    <property type="entry name" value="TolB, C-terminal domain"/>
    <property type="match status" value="2"/>
</dbReference>
<evidence type="ECO:0000256" key="8">
    <source>
        <dbReference type="SAM" id="MobiDB-lite"/>
    </source>
</evidence>
<dbReference type="Pfam" id="PF17963">
    <property type="entry name" value="Big_9"/>
    <property type="match status" value="1"/>
</dbReference>
<gene>
    <name evidence="9" type="ORF">ACFSC0_19200</name>
</gene>
<evidence type="ECO:0000256" key="1">
    <source>
        <dbReference type="ARBA" id="ARBA00004370"/>
    </source>
</evidence>
<dbReference type="PRINTS" id="PR01488">
    <property type="entry name" value="RTXTOXINA"/>
</dbReference>
<accession>A0ABW4N6Q6</accession>
<proteinExistence type="predicted"/>
<dbReference type="SUPFAM" id="SSF82171">
    <property type="entry name" value="DPP6 N-terminal domain-like"/>
    <property type="match status" value="1"/>
</dbReference>
<organism evidence="9 10">
    <name type="scientific">Phenylobacterium terrae</name>
    <dbReference type="NCBI Taxonomy" id="2665495"/>
    <lineage>
        <taxon>Bacteria</taxon>
        <taxon>Pseudomonadati</taxon>
        <taxon>Pseudomonadota</taxon>
        <taxon>Alphaproteobacteria</taxon>
        <taxon>Caulobacterales</taxon>
        <taxon>Caulobacteraceae</taxon>
        <taxon>Phenylobacterium</taxon>
    </lineage>
</organism>
<feature type="region of interest" description="Disordered" evidence="8">
    <location>
        <begin position="566"/>
        <end position="631"/>
    </location>
</feature>
<evidence type="ECO:0000256" key="5">
    <source>
        <dbReference type="ARBA" id="ARBA00022737"/>
    </source>
</evidence>
<dbReference type="InterPro" id="IPR011049">
    <property type="entry name" value="Serralysin-like_metalloprot_C"/>
</dbReference>
<dbReference type="SUPFAM" id="SSF51120">
    <property type="entry name" value="beta-Roll"/>
    <property type="match status" value="2"/>
</dbReference>
<dbReference type="InterPro" id="IPR011659">
    <property type="entry name" value="WD40"/>
</dbReference>
<dbReference type="EMBL" id="JBHUEY010000006">
    <property type="protein sequence ID" value="MFD1785533.1"/>
    <property type="molecule type" value="Genomic_DNA"/>
</dbReference>
<name>A0ABW4N6Q6_9CAUL</name>
<protein>
    <submittedName>
        <fullName evidence="9">Ig-like domain-containing protein</fullName>
    </submittedName>
</protein>
<keyword evidence="3" id="KW-0964">Secreted</keyword>
<feature type="compositionally biased region" description="Basic and acidic residues" evidence="8">
    <location>
        <begin position="576"/>
        <end position="587"/>
    </location>
</feature>
<dbReference type="Pfam" id="PF00353">
    <property type="entry name" value="HemolysinCabind"/>
    <property type="match status" value="2"/>
</dbReference>
<keyword evidence="5" id="KW-0677">Repeat</keyword>
<reference evidence="10" key="1">
    <citation type="journal article" date="2019" name="Int. J. Syst. Evol. Microbiol.">
        <title>The Global Catalogue of Microorganisms (GCM) 10K type strain sequencing project: providing services to taxonomists for standard genome sequencing and annotation.</title>
        <authorList>
            <consortium name="The Broad Institute Genomics Platform"/>
            <consortium name="The Broad Institute Genome Sequencing Center for Infectious Disease"/>
            <person name="Wu L."/>
            <person name="Ma J."/>
        </authorList>
    </citation>
    <scope>NUCLEOTIDE SEQUENCE [LARGE SCALE GENOMIC DNA]</scope>
    <source>
        <strain evidence="10">DFY28</strain>
    </source>
</reference>
<dbReference type="PRINTS" id="PR00313">
    <property type="entry name" value="CABNDNGRPT"/>
</dbReference>
<dbReference type="Proteomes" id="UP001597237">
    <property type="component" value="Unassembled WGS sequence"/>
</dbReference>
<dbReference type="PROSITE" id="PS00330">
    <property type="entry name" value="HEMOLYSIN_CALCIUM"/>
    <property type="match status" value="3"/>
</dbReference>
<dbReference type="PANTHER" id="PTHR38340">
    <property type="entry name" value="S-LAYER PROTEIN"/>
    <property type="match status" value="1"/>
</dbReference>
<dbReference type="InterPro" id="IPR011042">
    <property type="entry name" value="6-blade_b-propeller_TolB-like"/>
</dbReference>
<dbReference type="Pfam" id="PF07676">
    <property type="entry name" value="PD40"/>
    <property type="match status" value="2"/>
</dbReference>
<dbReference type="PANTHER" id="PTHR38340:SF1">
    <property type="entry name" value="S-LAYER PROTEIN"/>
    <property type="match status" value="1"/>
</dbReference>
<evidence type="ECO:0000256" key="7">
    <source>
        <dbReference type="ARBA" id="ARBA00023136"/>
    </source>
</evidence>
<evidence type="ECO:0000256" key="2">
    <source>
        <dbReference type="ARBA" id="ARBA00004613"/>
    </source>
</evidence>
<comment type="caution">
    <text evidence="9">The sequence shown here is derived from an EMBL/GenBank/DDBJ whole genome shotgun (WGS) entry which is preliminary data.</text>
</comment>
<dbReference type="InterPro" id="IPR001343">
    <property type="entry name" value="Hemolysn_Ca-bd"/>
</dbReference>
<keyword evidence="4" id="KW-0800">Toxin</keyword>
<keyword evidence="10" id="KW-1185">Reference proteome</keyword>
<evidence type="ECO:0000256" key="6">
    <source>
        <dbReference type="ARBA" id="ARBA00023026"/>
    </source>
</evidence>